<keyword evidence="10 12" id="KW-1133">Transmembrane helix</keyword>
<dbReference type="SMART" id="SM00387">
    <property type="entry name" value="HATPase_c"/>
    <property type="match status" value="1"/>
</dbReference>
<evidence type="ECO:0000256" key="2">
    <source>
        <dbReference type="ARBA" id="ARBA00004141"/>
    </source>
</evidence>
<dbReference type="Pfam" id="PF00512">
    <property type="entry name" value="HisKA"/>
    <property type="match status" value="1"/>
</dbReference>
<evidence type="ECO:0000256" key="8">
    <source>
        <dbReference type="ARBA" id="ARBA00022777"/>
    </source>
</evidence>
<accession>A0ABS5RRZ0</accession>
<keyword evidence="7" id="KW-0547">Nucleotide-binding</keyword>
<gene>
    <name evidence="14" type="ORF">JYU29_02585</name>
</gene>
<evidence type="ECO:0000256" key="5">
    <source>
        <dbReference type="ARBA" id="ARBA00022679"/>
    </source>
</evidence>
<dbReference type="Gene3D" id="3.30.565.10">
    <property type="entry name" value="Histidine kinase-like ATPase, C-terminal domain"/>
    <property type="match status" value="1"/>
</dbReference>
<protein>
    <recommendedName>
        <fullName evidence="3">histidine kinase</fullName>
        <ecNumber evidence="3">2.7.13.3</ecNumber>
    </recommendedName>
</protein>
<keyword evidence="6 12" id="KW-0812">Transmembrane</keyword>
<name>A0ABS5RRZ0_9HYPH</name>
<feature type="transmembrane region" description="Helical" evidence="12">
    <location>
        <begin position="156"/>
        <end position="175"/>
    </location>
</feature>
<dbReference type="PANTHER" id="PTHR45436">
    <property type="entry name" value="SENSOR HISTIDINE KINASE YKOH"/>
    <property type="match status" value="1"/>
</dbReference>
<dbReference type="Gene3D" id="1.10.287.130">
    <property type="match status" value="1"/>
</dbReference>
<keyword evidence="4" id="KW-0597">Phosphoprotein</keyword>
<dbReference type="Gene3D" id="1.20.5.1040">
    <property type="entry name" value="Sensor protein qsec"/>
    <property type="match status" value="1"/>
</dbReference>
<dbReference type="CDD" id="cd00082">
    <property type="entry name" value="HisKA"/>
    <property type="match status" value="1"/>
</dbReference>
<dbReference type="EC" id="2.7.13.3" evidence="3"/>
<keyword evidence="11" id="KW-0902">Two-component regulatory system</keyword>
<proteinExistence type="predicted"/>
<keyword evidence="9" id="KW-0067">ATP-binding</keyword>
<evidence type="ECO:0000256" key="11">
    <source>
        <dbReference type="ARBA" id="ARBA00023012"/>
    </source>
</evidence>
<evidence type="ECO:0000256" key="6">
    <source>
        <dbReference type="ARBA" id="ARBA00022692"/>
    </source>
</evidence>
<dbReference type="InterPro" id="IPR005467">
    <property type="entry name" value="His_kinase_dom"/>
</dbReference>
<dbReference type="InterPro" id="IPR013727">
    <property type="entry name" value="2CSK_N"/>
</dbReference>
<evidence type="ECO:0000256" key="10">
    <source>
        <dbReference type="ARBA" id="ARBA00022989"/>
    </source>
</evidence>
<dbReference type="GO" id="GO:0016301">
    <property type="term" value="F:kinase activity"/>
    <property type="evidence" value="ECO:0007669"/>
    <property type="project" value="UniProtKB-KW"/>
</dbReference>
<keyword evidence="8 14" id="KW-0418">Kinase</keyword>
<dbReference type="Pfam" id="PF08521">
    <property type="entry name" value="2CSK_N"/>
    <property type="match status" value="1"/>
</dbReference>
<dbReference type="RefSeq" id="WP_213983195.1">
    <property type="nucleotide sequence ID" value="NZ_JAFMNX010000001.1"/>
</dbReference>
<keyword evidence="12" id="KW-0472">Membrane</keyword>
<dbReference type="PROSITE" id="PS50109">
    <property type="entry name" value="HIS_KIN"/>
    <property type="match status" value="1"/>
</dbReference>
<evidence type="ECO:0000256" key="3">
    <source>
        <dbReference type="ARBA" id="ARBA00012438"/>
    </source>
</evidence>
<evidence type="ECO:0000313" key="15">
    <source>
        <dbReference type="Proteomes" id="UP001297272"/>
    </source>
</evidence>
<dbReference type="SUPFAM" id="SSF55874">
    <property type="entry name" value="ATPase domain of HSP90 chaperone/DNA topoisomerase II/histidine kinase"/>
    <property type="match status" value="1"/>
</dbReference>
<evidence type="ECO:0000256" key="9">
    <source>
        <dbReference type="ARBA" id="ARBA00022840"/>
    </source>
</evidence>
<comment type="subcellular location">
    <subcellularLocation>
        <location evidence="2">Membrane</location>
        <topology evidence="2">Multi-pass membrane protein</topology>
    </subcellularLocation>
</comment>
<comment type="caution">
    <text evidence="14">The sequence shown here is derived from an EMBL/GenBank/DDBJ whole genome shotgun (WGS) entry which is preliminary data.</text>
</comment>
<evidence type="ECO:0000259" key="13">
    <source>
        <dbReference type="PROSITE" id="PS50109"/>
    </source>
</evidence>
<dbReference type="PANTHER" id="PTHR45436:SF14">
    <property type="entry name" value="SENSOR PROTEIN QSEC"/>
    <property type="match status" value="1"/>
</dbReference>
<dbReference type="Pfam" id="PF02518">
    <property type="entry name" value="HATPase_c"/>
    <property type="match status" value="1"/>
</dbReference>
<keyword evidence="15" id="KW-1185">Reference proteome</keyword>
<dbReference type="InterPro" id="IPR036890">
    <property type="entry name" value="HATPase_C_sf"/>
</dbReference>
<dbReference type="InterPro" id="IPR003594">
    <property type="entry name" value="HATPase_dom"/>
</dbReference>
<feature type="domain" description="Histidine kinase" evidence="13">
    <location>
        <begin position="236"/>
        <end position="445"/>
    </location>
</feature>
<evidence type="ECO:0000256" key="12">
    <source>
        <dbReference type="SAM" id="Phobius"/>
    </source>
</evidence>
<comment type="catalytic activity">
    <reaction evidence="1">
        <text>ATP + protein L-histidine = ADP + protein N-phospho-L-histidine.</text>
        <dbReference type="EC" id="2.7.13.3"/>
    </reaction>
</comment>
<evidence type="ECO:0000313" key="14">
    <source>
        <dbReference type="EMBL" id="MBS9719570.1"/>
    </source>
</evidence>
<dbReference type="Proteomes" id="UP001297272">
    <property type="component" value="Unassembled WGS sequence"/>
</dbReference>
<reference evidence="14 15" key="1">
    <citation type="submission" date="2021-03" db="EMBL/GenBank/DDBJ databases">
        <title>Tianweitania aestuarii sp. nov., isolated from a tidal flat.</title>
        <authorList>
            <person name="Park S."/>
            <person name="Yoon J.-H."/>
        </authorList>
    </citation>
    <scope>NUCLEOTIDE SEQUENCE [LARGE SCALE GENOMIC DNA]</scope>
    <source>
        <strain evidence="14 15">BSSL-BM11</strain>
    </source>
</reference>
<evidence type="ECO:0000256" key="7">
    <source>
        <dbReference type="ARBA" id="ARBA00022741"/>
    </source>
</evidence>
<dbReference type="EMBL" id="JAFMNX010000001">
    <property type="protein sequence ID" value="MBS9719570.1"/>
    <property type="molecule type" value="Genomic_DNA"/>
</dbReference>
<sequence length="445" mass="48064">MSASFSMTRRLMIWLTLGTALFWLLSAGLGAMVMREEFDEVFDSALEETTQRLMSLLIDQQFQSTAVSGADPVEVSPPGAKREYLTYQLRDQTGRVLLHSHDAPSEPFQVPLRQGYFDDEDHRTYTVAALNDTLFLQVADPLDHRREAMLEGARTLVLPILGLIPASVLVIWLILSKALRPISLLQDEISQRGGGNLRPLGLDEMPQELAGISTSVDTLLLRLGAALQAERDFAAHSAHELRTPIAGALAQTQRLLAELPSGHLQARACQIEASLKAITRLSEKLLQLARADAGIGAAETPVDLVPALRLVVDEFVRLGGQNARLKLELPPGTRLIQAVDIDAFAIALRNLIENALRHGPQNEAVVVRVEGPNGVAVINCGPVVSDAITAGWTTRFKRGATSSPGSGLGLSIVSQLASTMGAKLVFQSPAPDRSDGLRVAIEWPG</sequence>
<dbReference type="InterPro" id="IPR050428">
    <property type="entry name" value="TCS_sensor_his_kinase"/>
</dbReference>
<evidence type="ECO:0000256" key="4">
    <source>
        <dbReference type="ARBA" id="ARBA00022553"/>
    </source>
</evidence>
<dbReference type="InterPro" id="IPR003661">
    <property type="entry name" value="HisK_dim/P_dom"/>
</dbReference>
<keyword evidence="5" id="KW-0808">Transferase</keyword>
<organism evidence="14 15">
    <name type="scientific">Tianweitania aestuarii</name>
    <dbReference type="NCBI Taxonomy" id="2814886"/>
    <lineage>
        <taxon>Bacteria</taxon>
        <taxon>Pseudomonadati</taxon>
        <taxon>Pseudomonadota</taxon>
        <taxon>Alphaproteobacteria</taxon>
        <taxon>Hyphomicrobiales</taxon>
        <taxon>Phyllobacteriaceae</taxon>
        <taxon>Tianweitania</taxon>
    </lineage>
</organism>
<dbReference type="SMART" id="SM00388">
    <property type="entry name" value="HisKA"/>
    <property type="match status" value="1"/>
</dbReference>
<dbReference type="SUPFAM" id="SSF47384">
    <property type="entry name" value="Homodimeric domain of signal transducing histidine kinase"/>
    <property type="match status" value="1"/>
</dbReference>
<dbReference type="InterPro" id="IPR036097">
    <property type="entry name" value="HisK_dim/P_sf"/>
</dbReference>
<evidence type="ECO:0000256" key="1">
    <source>
        <dbReference type="ARBA" id="ARBA00000085"/>
    </source>
</evidence>